<dbReference type="PANTHER" id="PTHR45138">
    <property type="entry name" value="REGULATORY COMPONENTS OF SENSORY TRANSDUCTION SYSTEM"/>
    <property type="match status" value="1"/>
</dbReference>
<protein>
    <submittedName>
        <fullName evidence="1">Sensor domain-containing diguanylate cyclase</fullName>
    </submittedName>
</protein>
<keyword evidence="2" id="KW-1185">Reference proteome</keyword>
<organism evidence="1 2">
    <name type="scientific">Anaerocolumna cellulosilytica</name>
    <dbReference type="NCBI Taxonomy" id="433286"/>
    <lineage>
        <taxon>Bacteria</taxon>
        <taxon>Bacillati</taxon>
        <taxon>Bacillota</taxon>
        <taxon>Clostridia</taxon>
        <taxon>Lachnospirales</taxon>
        <taxon>Lachnospiraceae</taxon>
        <taxon>Anaerocolumna</taxon>
    </lineage>
</organism>
<reference evidence="1 2" key="1">
    <citation type="journal article" date="2016" name="Int. J. Syst. Evol. Microbiol.">
        <title>Descriptions of Anaerotaenia torta gen. nov., sp. nov. and Anaerocolumna cellulosilytica gen. nov., sp. nov. isolated from a methanogenic reactor of cattle waste.</title>
        <authorList>
            <person name="Uek A."/>
            <person name="Ohtaki Y."/>
            <person name="Kaku N."/>
            <person name="Ueki K."/>
        </authorList>
    </citation>
    <scope>NUCLEOTIDE SEQUENCE [LARGE SCALE GENOMIC DNA]</scope>
    <source>
        <strain evidence="1 2">SN021</strain>
    </source>
</reference>
<dbReference type="InterPro" id="IPR000160">
    <property type="entry name" value="GGDEF_dom"/>
</dbReference>
<dbReference type="KEGG" id="acel:acsn021_15780"/>
<dbReference type="InterPro" id="IPR050469">
    <property type="entry name" value="Diguanylate_Cyclase"/>
</dbReference>
<dbReference type="GO" id="GO:0043709">
    <property type="term" value="P:cell adhesion involved in single-species biofilm formation"/>
    <property type="evidence" value="ECO:0007669"/>
    <property type="project" value="TreeGrafter"/>
</dbReference>
<dbReference type="PROSITE" id="PS50887">
    <property type="entry name" value="GGDEF"/>
    <property type="match status" value="1"/>
</dbReference>
<evidence type="ECO:0000313" key="1">
    <source>
        <dbReference type="EMBL" id="BCJ94009.1"/>
    </source>
</evidence>
<dbReference type="NCBIfam" id="TIGR00254">
    <property type="entry name" value="GGDEF"/>
    <property type="match status" value="1"/>
</dbReference>
<dbReference type="PANTHER" id="PTHR45138:SF9">
    <property type="entry name" value="DIGUANYLATE CYCLASE DGCM-RELATED"/>
    <property type="match status" value="1"/>
</dbReference>
<dbReference type="SMART" id="SM00267">
    <property type="entry name" value="GGDEF"/>
    <property type="match status" value="1"/>
</dbReference>
<dbReference type="GO" id="GO:1902201">
    <property type="term" value="P:negative regulation of bacterial-type flagellum-dependent cell motility"/>
    <property type="evidence" value="ECO:0007669"/>
    <property type="project" value="TreeGrafter"/>
</dbReference>
<evidence type="ECO:0000313" key="2">
    <source>
        <dbReference type="Proteomes" id="UP000515561"/>
    </source>
</evidence>
<dbReference type="InterPro" id="IPR004010">
    <property type="entry name" value="Double_Cache_2"/>
</dbReference>
<dbReference type="CDD" id="cd01949">
    <property type="entry name" value="GGDEF"/>
    <property type="match status" value="1"/>
</dbReference>
<sequence length="505" mass="58948">MKRKYSIFVVTFIIIICTVVSSLFLLSINKVSNIYIDKTQESIYSLKRIFLKDTVDNLVKEIDIERETTADDIRLIVDNIYSIIRLELKNADYSLEERILSHFKYNKNDYWTVLLWDNSKNQPIYNPQQIKGDTWNTVIYKLTSELSSYRIITEGRITAIFGINNSYIDELVKAKIIEKIRTLRFEEDSYIWINEILNYEGGDNYAIRKVHPNMPETEGMYLSTSMTDIKGEHPYQTELDGIKQNGELFFTYYFKKYESDEISKKLTYAKLYKEYDWVIAMGIQLDDMQSYIDQTTGESKSLASRLTIALVFIFFVILFLSFALILGIEKMYHHTAKRQLEAEVNHDPLTKAYSRRYGDKELNHAFKEFKQTGISPGIMLFDMDYFKKINDTYGHAVGDLVLIEIVKSMNRFIRSTDKLIRWGGDEFVAVFNGLQKENAHYFGEKMLMVASAIKVRVGEEIIYPTISIGISYFEETDIDYTDVLKRADDALYQSKTKGRKQTTVN</sequence>
<dbReference type="InterPro" id="IPR029787">
    <property type="entry name" value="Nucleotide_cyclase"/>
</dbReference>
<dbReference type="Pfam" id="PF08269">
    <property type="entry name" value="dCache_2"/>
    <property type="match status" value="1"/>
</dbReference>
<dbReference type="EMBL" id="AP023367">
    <property type="protein sequence ID" value="BCJ94009.1"/>
    <property type="molecule type" value="Genomic_DNA"/>
</dbReference>
<dbReference type="Proteomes" id="UP000515561">
    <property type="component" value="Chromosome"/>
</dbReference>
<dbReference type="RefSeq" id="WP_184094300.1">
    <property type="nucleotide sequence ID" value="NZ_AP023367.1"/>
</dbReference>
<dbReference type="AlphaFoldDB" id="A0A6S6QY58"/>
<dbReference type="Pfam" id="PF00990">
    <property type="entry name" value="GGDEF"/>
    <property type="match status" value="1"/>
</dbReference>
<dbReference type="GO" id="GO:0052621">
    <property type="term" value="F:diguanylate cyclase activity"/>
    <property type="evidence" value="ECO:0007669"/>
    <property type="project" value="TreeGrafter"/>
</dbReference>
<proteinExistence type="predicted"/>
<gene>
    <name evidence="1" type="ORF">acsn021_15780</name>
</gene>
<dbReference type="GO" id="GO:0005886">
    <property type="term" value="C:plasma membrane"/>
    <property type="evidence" value="ECO:0007669"/>
    <property type="project" value="TreeGrafter"/>
</dbReference>
<name>A0A6S6QY58_9FIRM</name>
<dbReference type="Gene3D" id="3.30.450.20">
    <property type="entry name" value="PAS domain"/>
    <property type="match status" value="1"/>
</dbReference>
<accession>A0A6S6QY58</accession>
<dbReference type="InterPro" id="IPR043128">
    <property type="entry name" value="Rev_trsase/Diguanyl_cyclase"/>
</dbReference>
<dbReference type="SUPFAM" id="SSF55073">
    <property type="entry name" value="Nucleotide cyclase"/>
    <property type="match status" value="1"/>
</dbReference>
<dbReference type="Gene3D" id="3.30.70.270">
    <property type="match status" value="1"/>
</dbReference>